<evidence type="ECO:0000256" key="13">
    <source>
        <dbReference type="SAM" id="SignalP"/>
    </source>
</evidence>
<evidence type="ECO:0000256" key="10">
    <source>
        <dbReference type="ARBA" id="ARBA00023157"/>
    </source>
</evidence>
<comment type="subcellular location">
    <subcellularLocation>
        <location evidence="1">Membrane</location>
        <topology evidence="1">Single-pass type I membrane protein</topology>
    </subcellularLocation>
</comment>
<feature type="domain" description="Phytocyanin" evidence="14">
    <location>
        <begin position="24"/>
        <end position="124"/>
    </location>
</feature>
<dbReference type="GO" id="GO:0046872">
    <property type="term" value="F:metal ion binding"/>
    <property type="evidence" value="ECO:0007669"/>
    <property type="project" value="UniProtKB-KW"/>
</dbReference>
<keyword evidence="11" id="KW-0325">Glycoprotein</keyword>
<keyword evidence="16" id="KW-1185">Reference proteome</keyword>
<organism evidence="15 16">
    <name type="scientific">Dillenia turbinata</name>
    <dbReference type="NCBI Taxonomy" id="194707"/>
    <lineage>
        <taxon>Eukaryota</taxon>
        <taxon>Viridiplantae</taxon>
        <taxon>Streptophyta</taxon>
        <taxon>Embryophyta</taxon>
        <taxon>Tracheophyta</taxon>
        <taxon>Spermatophyta</taxon>
        <taxon>Magnoliopsida</taxon>
        <taxon>eudicotyledons</taxon>
        <taxon>Gunneridae</taxon>
        <taxon>Pentapetalae</taxon>
        <taxon>Dilleniales</taxon>
        <taxon>Dilleniaceae</taxon>
        <taxon>Dillenia</taxon>
    </lineage>
</organism>
<feature type="chain" id="PRO_5042849585" evidence="13">
    <location>
        <begin position="24"/>
        <end position="170"/>
    </location>
</feature>
<feature type="transmembrane region" description="Helical" evidence="12">
    <location>
        <begin position="149"/>
        <end position="168"/>
    </location>
</feature>
<dbReference type="Pfam" id="PF02298">
    <property type="entry name" value="Cu_bind_like"/>
    <property type="match status" value="1"/>
</dbReference>
<dbReference type="InterPro" id="IPR008972">
    <property type="entry name" value="Cupredoxin"/>
</dbReference>
<keyword evidence="2" id="KW-0813">Transport</keyword>
<evidence type="ECO:0000256" key="3">
    <source>
        <dbReference type="ARBA" id="ARBA00022692"/>
    </source>
</evidence>
<dbReference type="GO" id="GO:0009610">
    <property type="term" value="P:response to symbiotic fungus"/>
    <property type="evidence" value="ECO:0007669"/>
    <property type="project" value="UniProtKB-ARBA"/>
</dbReference>
<evidence type="ECO:0000256" key="2">
    <source>
        <dbReference type="ARBA" id="ARBA00022448"/>
    </source>
</evidence>
<dbReference type="GO" id="GO:0005886">
    <property type="term" value="C:plasma membrane"/>
    <property type="evidence" value="ECO:0007669"/>
    <property type="project" value="TreeGrafter"/>
</dbReference>
<keyword evidence="9 12" id="KW-0472">Membrane</keyword>
<evidence type="ECO:0000313" key="16">
    <source>
        <dbReference type="Proteomes" id="UP001370490"/>
    </source>
</evidence>
<gene>
    <name evidence="15" type="ORF">RJ641_027849</name>
</gene>
<keyword evidence="7 12" id="KW-1133">Transmembrane helix</keyword>
<keyword evidence="5 13" id="KW-0732">Signal</keyword>
<evidence type="ECO:0000313" key="15">
    <source>
        <dbReference type="EMBL" id="KAK6942472.1"/>
    </source>
</evidence>
<keyword evidence="8" id="KW-0186">Copper</keyword>
<evidence type="ECO:0000256" key="11">
    <source>
        <dbReference type="ARBA" id="ARBA00023180"/>
    </source>
</evidence>
<evidence type="ECO:0000256" key="7">
    <source>
        <dbReference type="ARBA" id="ARBA00022989"/>
    </source>
</evidence>
<evidence type="ECO:0000256" key="5">
    <source>
        <dbReference type="ARBA" id="ARBA00022729"/>
    </source>
</evidence>
<reference evidence="15 16" key="1">
    <citation type="submission" date="2023-12" db="EMBL/GenBank/DDBJ databases">
        <title>A high-quality genome assembly for Dillenia turbinata (Dilleniales).</title>
        <authorList>
            <person name="Chanderbali A."/>
        </authorList>
    </citation>
    <scope>NUCLEOTIDE SEQUENCE [LARGE SCALE GENOMIC DNA]</scope>
    <source>
        <strain evidence="15">LSX21</strain>
        <tissue evidence="15">Leaf</tissue>
    </source>
</reference>
<keyword evidence="3 12" id="KW-0812">Transmembrane</keyword>
<dbReference type="InterPro" id="IPR003245">
    <property type="entry name" value="Phytocyanin_dom"/>
</dbReference>
<accession>A0AAN8W6D7</accession>
<evidence type="ECO:0000256" key="8">
    <source>
        <dbReference type="ARBA" id="ARBA00023008"/>
    </source>
</evidence>
<dbReference type="AlphaFoldDB" id="A0AAN8W6D7"/>
<dbReference type="CDD" id="cd04216">
    <property type="entry name" value="Phytocyanin"/>
    <property type="match status" value="1"/>
</dbReference>
<dbReference type="InterPro" id="IPR039391">
    <property type="entry name" value="Phytocyanin-like"/>
</dbReference>
<dbReference type="PROSITE" id="PS51485">
    <property type="entry name" value="PHYTOCYANIN"/>
    <property type="match status" value="1"/>
</dbReference>
<sequence length="170" mass="18754">MTWKLLVVIPAIVTILLPSAIRATDYTVGDDKGWTVSVNYQAWAKDKQFRVGDKLVFRYQPGDHNVFRVNGTSFKTCTVPPDSEALTSGNDIVTLDIPGRKWYICGVPEHCASLHQKLAIRVYPAARKHWSASAPAPAPPTPTNHAIELLVPLYRIFISAIAAFLVIAKS</sequence>
<evidence type="ECO:0000256" key="9">
    <source>
        <dbReference type="ARBA" id="ARBA00023136"/>
    </source>
</evidence>
<comment type="caution">
    <text evidence="15">The sequence shown here is derived from an EMBL/GenBank/DDBJ whole genome shotgun (WGS) entry which is preliminary data.</text>
</comment>
<feature type="signal peptide" evidence="13">
    <location>
        <begin position="1"/>
        <end position="23"/>
    </location>
</feature>
<evidence type="ECO:0000256" key="6">
    <source>
        <dbReference type="ARBA" id="ARBA00022982"/>
    </source>
</evidence>
<dbReference type="Proteomes" id="UP001370490">
    <property type="component" value="Unassembled WGS sequence"/>
</dbReference>
<protein>
    <submittedName>
        <fullName evidence="15">Phytocyanin domain</fullName>
    </submittedName>
</protein>
<keyword evidence="4" id="KW-0479">Metal-binding</keyword>
<dbReference type="PANTHER" id="PTHR33021">
    <property type="entry name" value="BLUE COPPER PROTEIN"/>
    <property type="match status" value="1"/>
</dbReference>
<evidence type="ECO:0000256" key="4">
    <source>
        <dbReference type="ARBA" id="ARBA00022723"/>
    </source>
</evidence>
<proteinExistence type="predicted"/>
<keyword evidence="10" id="KW-1015">Disulfide bond</keyword>
<evidence type="ECO:0000256" key="12">
    <source>
        <dbReference type="SAM" id="Phobius"/>
    </source>
</evidence>
<dbReference type="FunFam" id="2.60.40.420:FF:000067">
    <property type="entry name" value="Cupredoxin superfamily protein"/>
    <property type="match status" value="1"/>
</dbReference>
<dbReference type="PANTHER" id="PTHR33021:SF533">
    <property type="entry name" value="PHYTOCYANIN DOMAIN-CONTAINING PROTEIN"/>
    <property type="match status" value="1"/>
</dbReference>
<dbReference type="Gene3D" id="2.60.40.420">
    <property type="entry name" value="Cupredoxins - blue copper proteins"/>
    <property type="match status" value="1"/>
</dbReference>
<keyword evidence="6" id="KW-0249">Electron transport</keyword>
<evidence type="ECO:0000259" key="14">
    <source>
        <dbReference type="PROSITE" id="PS51485"/>
    </source>
</evidence>
<name>A0AAN8W6D7_9MAGN</name>
<dbReference type="SUPFAM" id="SSF49503">
    <property type="entry name" value="Cupredoxins"/>
    <property type="match status" value="1"/>
</dbReference>
<dbReference type="EMBL" id="JBAMMX010000004">
    <property type="protein sequence ID" value="KAK6942472.1"/>
    <property type="molecule type" value="Genomic_DNA"/>
</dbReference>
<dbReference type="GO" id="GO:0009055">
    <property type="term" value="F:electron transfer activity"/>
    <property type="evidence" value="ECO:0007669"/>
    <property type="project" value="InterPro"/>
</dbReference>
<evidence type="ECO:0000256" key="1">
    <source>
        <dbReference type="ARBA" id="ARBA00004479"/>
    </source>
</evidence>